<evidence type="ECO:0000313" key="2">
    <source>
        <dbReference type="Proteomes" id="UP000562352"/>
    </source>
</evidence>
<dbReference type="EMBL" id="JACHJJ010000005">
    <property type="protein sequence ID" value="MBB5962971.1"/>
    <property type="molecule type" value="Genomic_DNA"/>
</dbReference>
<gene>
    <name evidence="1" type="ORF">FHS22_002239</name>
</gene>
<accession>A0A841CYC2</accession>
<protein>
    <submittedName>
        <fullName evidence="1">Uncharacterized protein</fullName>
    </submittedName>
</protein>
<organism evidence="1 2">
    <name type="scientific">Planomonospora venezuelensis</name>
    <dbReference type="NCBI Taxonomy" id="1999"/>
    <lineage>
        <taxon>Bacteria</taxon>
        <taxon>Bacillati</taxon>
        <taxon>Actinomycetota</taxon>
        <taxon>Actinomycetes</taxon>
        <taxon>Streptosporangiales</taxon>
        <taxon>Streptosporangiaceae</taxon>
        <taxon>Planomonospora</taxon>
    </lineage>
</organism>
<comment type="caution">
    <text evidence="1">The sequence shown here is derived from an EMBL/GenBank/DDBJ whole genome shotgun (WGS) entry which is preliminary data.</text>
</comment>
<sequence>MFFLQGEALRPLFSNPDISGVSARLDTDRMLE</sequence>
<dbReference type="AlphaFoldDB" id="A0A841CYC2"/>
<proteinExistence type="predicted"/>
<keyword evidence="2" id="KW-1185">Reference proteome</keyword>
<dbReference type="Proteomes" id="UP000562352">
    <property type="component" value="Unassembled WGS sequence"/>
</dbReference>
<name>A0A841CYC2_PLAVE</name>
<evidence type="ECO:0000313" key="1">
    <source>
        <dbReference type="EMBL" id="MBB5962971.1"/>
    </source>
</evidence>
<reference evidence="1 2" key="1">
    <citation type="submission" date="2020-08" db="EMBL/GenBank/DDBJ databases">
        <title>Genomic Encyclopedia of Type Strains, Phase III (KMG-III): the genomes of soil and plant-associated and newly described type strains.</title>
        <authorList>
            <person name="Whitman W."/>
        </authorList>
    </citation>
    <scope>NUCLEOTIDE SEQUENCE [LARGE SCALE GENOMIC DNA]</scope>
    <source>
        <strain evidence="1 2">CECT 3303</strain>
    </source>
</reference>